<dbReference type="GO" id="GO:0016705">
    <property type="term" value="F:oxidoreductase activity, acting on paired donors, with incorporation or reduction of molecular oxygen"/>
    <property type="evidence" value="ECO:0007669"/>
    <property type="project" value="InterPro"/>
</dbReference>
<organism evidence="7 8">
    <name type="scientific">Smittium culicis</name>
    <dbReference type="NCBI Taxonomy" id="133412"/>
    <lineage>
        <taxon>Eukaryota</taxon>
        <taxon>Fungi</taxon>
        <taxon>Fungi incertae sedis</taxon>
        <taxon>Zoopagomycota</taxon>
        <taxon>Kickxellomycotina</taxon>
        <taxon>Harpellomycetes</taxon>
        <taxon>Harpellales</taxon>
        <taxon>Legeriomycetaceae</taxon>
        <taxon>Smittium</taxon>
    </lineage>
</organism>
<dbReference type="SUPFAM" id="SSF48264">
    <property type="entry name" value="Cytochrome P450"/>
    <property type="match status" value="1"/>
</dbReference>
<dbReference type="InterPro" id="IPR017972">
    <property type="entry name" value="Cyt_P450_CS"/>
</dbReference>
<dbReference type="InterPro" id="IPR002401">
    <property type="entry name" value="Cyt_P450_E_grp-I"/>
</dbReference>
<dbReference type="GO" id="GO:0004497">
    <property type="term" value="F:monooxygenase activity"/>
    <property type="evidence" value="ECO:0007669"/>
    <property type="project" value="UniProtKB-KW"/>
</dbReference>
<evidence type="ECO:0000313" key="7">
    <source>
        <dbReference type="EMBL" id="OMJ28215.1"/>
    </source>
</evidence>
<dbReference type="PANTHER" id="PTHR24305">
    <property type="entry name" value="CYTOCHROME P450"/>
    <property type="match status" value="1"/>
</dbReference>
<comment type="caution">
    <text evidence="7">The sequence shown here is derived from an EMBL/GenBank/DDBJ whole genome shotgun (WGS) entry which is preliminary data.</text>
</comment>
<evidence type="ECO:0000256" key="6">
    <source>
        <dbReference type="RuleBase" id="RU000461"/>
    </source>
</evidence>
<evidence type="ECO:0000256" key="2">
    <source>
        <dbReference type="ARBA" id="ARBA00022723"/>
    </source>
</evidence>
<dbReference type="OrthoDB" id="2789670at2759"/>
<dbReference type="AlphaFoldDB" id="A0A1R1YN13"/>
<dbReference type="EMBL" id="LSSM01000677">
    <property type="protein sequence ID" value="OMJ28215.1"/>
    <property type="molecule type" value="Genomic_DNA"/>
</dbReference>
<dbReference type="Gene3D" id="1.10.630.10">
    <property type="entry name" value="Cytochrome P450"/>
    <property type="match status" value="1"/>
</dbReference>
<dbReference type="PRINTS" id="PR00385">
    <property type="entry name" value="P450"/>
</dbReference>
<dbReference type="PROSITE" id="PS00086">
    <property type="entry name" value="CYTOCHROME_P450"/>
    <property type="match status" value="1"/>
</dbReference>
<evidence type="ECO:0000313" key="8">
    <source>
        <dbReference type="Proteomes" id="UP000187429"/>
    </source>
</evidence>
<dbReference type="PANTHER" id="PTHR24305:SF235">
    <property type="entry name" value="CYTOCHROME P450 MONOOXYGENASE APDB-RELATED"/>
    <property type="match status" value="1"/>
</dbReference>
<evidence type="ECO:0000256" key="4">
    <source>
        <dbReference type="ARBA" id="ARBA00023004"/>
    </source>
</evidence>
<keyword evidence="8" id="KW-1185">Reference proteome</keyword>
<accession>A0A1R1YN13</accession>
<feature type="binding site" description="axial binding residue" evidence="5">
    <location>
        <position position="278"/>
    </location>
    <ligand>
        <name>heme</name>
        <dbReference type="ChEBI" id="CHEBI:30413"/>
    </ligand>
    <ligandPart>
        <name>Fe</name>
        <dbReference type="ChEBI" id="CHEBI:18248"/>
    </ligandPart>
</feature>
<dbReference type="InterPro" id="IPR001128">
    <property type="entry name" value="Cyt_P450"/>
</dbReference>
<evidence type="ECO:0000256" key="1">
    <source>
        <dbReference type="ARBA" id="ARBA00001971"/>
    </source>
</evidence>
<comment type="similarity">
    <text evidence="6">Belongs to the cytochrome P450 family.</text>
</comment>
<evidence type="ECO:0000256" key="3">
    <source>
        <dbReference type="ARBA" id="ARBA00023002"/>
    </source>
</evidence>
<sequence>MFFKTILVLLIKAPKQISVANPRDFKKITSTYKFPKSGAYDDLAVSQQNIFSTNSEDFNRMRRRQIGPAFTQTGLDQVEDIVLQYEESICIRKQEFEQNDIHGIPDILQMYLNSINTTNNKKLSREELVSETLVMLIGGTGSTSLTMTHLLHLYTLYPDIYKRVTDEVRSKFPDRSKIIKYQEAKENLPFLTSTIYESLRLMPVVAGLLSRENNFENLELSGIKIPKGTVINLYIEGANKNPDFWESPDSFNPDRFMGSKGETLRKEVATFSHGVRICPGRNLAWFEMLTVMSNLLRDYDFQLIEGSNYSPSNLDPGRNYEPKLYDTESTLVLSPSYPERDCNIQFFRSNF</sequence>
<dbReference type="GO" id="GO:0005506">
    <property type="term" value="F:iron ion binding"/>
    <property type="evidence" value="ECO:0007669"/>
    <property type="project" value="InterPro"/>
</dbReference>
<dbReference type="Pfam" id="PF00067">
    <property type="entry name" value="p450"/>
    <property type="match status" value="1"/>
</dbReference>
<gene>
    <name evidence="7" type="ORF">AYI69_g2313</name>
</gene>
<dbReference type="InterPro" id="IPR036396">
    <property type="entry name" value="Cyt_P450_sf"/>
</dbReference>
<proteinExistence type="inferred from homology"/>
<dbReference type="PRINTS" id="PR00463">
    <property type="entry name" value="EP450I"/>
</dbReference>
<dbReference type="GO" id="GO:0020037">
    <property type="term" value="F:heme binding"/>
    <property type="evidence" value="ECO:0007669"/>
    <property type="project" value="InterPro"/>
</dbReference>
<keyword evidence="4 5" id="KW-0408">Iron</keyword>
<keyword evidence="3 6" id="KW-0560">Oxidoreductase</keyword>
<dbReference type="GO" id="GO:0044550">
    <property type="term" value="P:secondary metabolite biosynthetic process"/>
    <property type="evidence" value="ECO:0007669"/>
    <property type="project" value="UniProtKB-ARBA"/>
</dbReference>
<keyword evidence="2 5" id="KW-0479">Metal-binding</keyword>
<protein>
    <submittedName>
        <fullName evidence="7">Cytochrome P450 3A9</fullName>
    </submittedName>
</protein>
<keyword evidence="6" id="KW-0503">Monooxygenase</keyword>
<keyword evidence="5 6" id="KW-0349">Heme</keyword>
<evidence type="ECO:0000256" key="5">
    <source>
        <dbReference type="PIRSR" id="PIRSR602401-1"/>
    </source>
</evidence>
<dbReference type="InterPro" id="IPR050121">
    <property type="entry name" value="Cytochrome_P450_monoxygenase"/>
</dbReference>
<dbReference type="Proteomes" id="UP000187429">
    <property type="component" value="Unassembled WGS sequence"/>
</dbReference>
<name>A0A1R1YN13_9FUNG</name>
<comment type="cofactor">
    <cofactor evidence="1 5">
        <name>heme</name>
        <dbReference type="ChEBI" id="CHEBI:30413"/>
    </cofactor>
</comment>
<reference evidence="8" key="1">
    <citation type="submission" date="2017-01" db="EMBL/GenBank/DDBJ databases">
        <authorList>
            <person name="Wang Y."/>
            <person name="White M."/>
            <person name="Kvist S."/>
            <person name="Moncalvo J.-M."/>
        </authorList>
    </citation>
    <scope>NUCLEOTIDE SEQUENCE [LARGE SCALE GENOMIC DNA]</scope>
    <source>
        <strain evidence="8">ID-206-W2</strain>
    </source>
</reference>